<evidence type="ECO:0000313" key="2">
    <source>
        <dbReference type="EMBL" id="QCC03965.1"/>
    </source>
</evidence>
<dbReference type="Proteomes" id="UP000296079">
    <property type="component" value="Chromosome 2"/>
</dbReference>
<organism evidence="1 3">
    <name type="scientific">Cupriavidus necator (strain ATCC 17699 / DSM 428 / KCTC 22496 / NCIMB 10442 / H16 / Stanier 337)</name>
    <name type="common">Ralstonia eutropha</name>
    <dbReference type="NCBI Taxonomy" id="381666"/>
    <lineage>
        <taxon>Bacteria</taxon>
        <taxon>Pseudomonadati</taxon>
        <taxon>Pseudomonadota</taxon>
        <taxon>Betaproteobacteria</taxon>
        <taxon>Burkholderiales</taxon>
        <taxon>Burkholderiaceae</taxon>
        <taxon>Cupriavidus</taxon>
    </lineage>
</organism>
<dbReference type="OrthoDB" id="8966269at2"/>
<name>Q0K1M9_CUPNH</name>
<evidence type="ECO:0000313" key="1">
    <source>
        <dbReference type="EMBL" id="CAJ96095.1"/>
    </source>
</evidence>
<dbReference type="KEGG" id="reh:H16_B1305"/>
<reference evidence="1 3" key="1">
    <citation type="journal article" date="2006" name="Nat. Biotechnol.">
        <title>Genome sequence of the bioplastic-producing 'Knallgas' bacterium Ralstonia eutropha H16.</title>
        <authorList>
            <person name="Pohlmann A."/>
            <person name="Fricke W.F."/>
            <person name="Reinecke F."/>
            <person name="Kusian B."/>
            <person name="Liesegang H."/>
            <person name="Cramm R."/>
            <person name="Eitinger T."/>
            <person name="Ewering C."/>
            <person name="Potter M."/>
            <person name="Schwartz E."/>
            <person name="Strittmatter A."/>
            <person name="Voss I."/>
            <person name="Gottschalk G."/>
            <person name="Steinbuechel A."/>
            <person name="Friedrich B."/>
            <person name="Bowien B."/>
        </authorList>
    </citation>
    <scope>NUCLEOTIDE SEQUENCE [LARGE SCALE GENOMIC DNA]</scope>
    <source>
        <strain evidence="3">ATCC 17699 / DSM 428 / KCTC 22496 / NCIMB 10442 / H16 / Stanier 337</strain>
        <strain evidence="1">H16</strain>
    </source>
</reference>
<sequence length="70" mass="7813">MTGDGAPVGFRYPSRKHKSHLALAIQSDSLEQWRCQVDIRVTPFADMPEFEALRADANYAAPFEGGFLLD</sequence>
<gene>
    <name evidence="1" type="ordered locus">H16_B1305</name>
    <name evidence="2" type="ORF">E6A55_25805</name>
</gene>
<keyword evidence="3" id="KW-1185">Reference proteome</keyword>
<accession>Q0K1M9</accession>
<dbReference type="STRING" id="381666.H16_B1305"/>
<proteinExistence type="predicted"/>
<dbReference type="AlphaFoldDB" id="Q0K1M9"/>
<dbReference type="Proteomes" id="UP000008210">
    <property type="component" value="Chromosome 2"/>
</dbReference>
<protein>
    <submittedName>
        <fullName evidence="1">Uncharacterized protein</fullName>
    </submittedName>
</protein>
<evidence type="ECO:0000313" key="3">
    <source>
        <dbReference type="Proteomes" id="UP000008210"/>
    </source>
</evidence>
<dbReference type="EMBL" id="CP039288">
    <property type="protein sequence ID" value="QCC03965.1"/>
    <property type="molecule type" value="Genomic_DNA"/>
</dbReference>
<dbReference type="HOGENOM" id="CLU_2750994_0_0_4"/>
<evidence type="ECO:0000313" key="4">
    <source>
        <dbReference type="Proteomes" id="UP000296079"/>
    </source>
</evidence>
<dbReference type="RefSeq" id="WP_011617135.1">
    <property type="nucleotide sequence ID" value="NC_008314.1"/>
</dbReference>
<dbReference type="EMBL" id="AM260480">
    <property type="protein sequence ID" value="CAJ96095.1"/>
    <property type="molecule type" value="Genomic_DNA"/>
</dbReference>
<reference evidence="2 4" key="2">
    <citation type="submission" date="2019-04" db="EMBL/GenBank/DDBJ databases">
        <title>Long-read de novo sequencing of Cupriavidus necator H16.</title>
        <authorList>
            <person name="Little G.T."/>
            <person name="Ehsaan M."/>
            <person name="Arenas-Lopez C."/>
            <person name="Jawed K."/>
            <person name="Winzer K."/>
            <person name="Kovacs K."/>
            <person name="Malys N."/>
            <person name="Minton N.P."/>
        </authorList>
    </citation>
    <scope>NUCLEOTIDE SEQUENCE [LARGE SCALE GENOMIC DNA]</scope>
    <source>
        <strain evidence="2 4">H16</strain>
    </source>
</reference>